<dbReference type="EMBL" id="LVVT01000014">
    <property type="protein sequence ID" value="TQS82886.1"/>
    <property type="molecule type" value="Genomic_DNA"/>
</dbReference>
<dbReference type="PROSITE" id="PS51176">
    <property type="entry name" value="PDH_ADH"/>
    <property type="match status" value="1"/>
</dbReference>
<dbReference type="GO" id="GO:0046417">
    <property type="term" value="P:chorismate metabolic process"/>
    <property type="evidence" value="ECO:0007669"/>
    <property type="project" value="InterPro"/>
</dbReference>
<dbReference type="AlphaFoldDB" id="A0A8J8PFS1"/>
<dbReference type="InterPro" id="IPR050812">
    <property type="entry name" value="Preph/Arog_dehydrog"/>
</dbReference>
<dbReference type="Gene3D" id="1.10.3660.10">
    <property type="entry name" value="6-phosphogluconate dehydrogenase C-terminal like domain"/>
    <property type="match status" value="1"/>
</dbReference>
<accession>A0A8J8PFS1</accession>
<dbReference type="RefSeq" id="WP_400203902.1">
    <property type="nucleotide sequence ID" value="NZ_CAYAYE010000014.1"/>
</dbReference>
<evidence type="ECO:0008006" key="6">
    <source>
        <dbReference type="Google" id="ProtNLM"/>
    </source>
</evidence>
<dbReference type="InterPro" id="IPR003099">
    <property type="entry name" value="Prephen_DH"/>
</dbReference>
<dbReference type="GO" id="GO:0006571">
    <property type="term" value="P:tyrosine biosynthetic process"/>
    <property type="evidence" value="ECO:0007669"/>
    <property type="project" value="InterPro"/>
</dbReference>
<dbReference type="SUPFAM" id="SSF48600">
    <property type="entry name" value="Chorismate mutase II"/>
    <property type="match status" value="1"/>
</dbReference>
<dbReference type="InterPro" id="IPR036979">
    <property type="entry name" value="CM_dom_sf"/>
</dbReference>
<dbReference type="SMART" id="SM00830">
    <property type="entry name" value="CM_2"/>
    <property type="match status" value="1"/>
</dbReference>
<organism evidence="4 5">
    <name type="scientific">Candidatus Methanomassiliicoccus intestinalis</name>
    <dbReference type="NCBI Taxonomy" id="1406512"/>
    <lineage>
        <taxon>Archaea</taxon>
        <taxon>Methanobacteriati</taxon>
        <taxon>Thermoplasmatota</taxon>
        <taxon>Thermoplasmata</taxon>
        <taxon>Methanomassiliicoccales</taxon>
        <taxon>Methanomassiliicoccaceae</taxon>
        <taxon>Methanomassiliicoccus</taxon>
    </lineage>
</organism>
<dbReference type="InterPro" id="IPR002701">
    <property type="entry name" value="CM_II_prokaryot"/>
</dbReference>
<dbReference type="GO" id="GO:0004665">
    <property type="term" value="F:prephenate dehydrogenase (NADP+) activity"/>
    <property type="evidence" value="ECO:0007669"/>
    <property type="project" value="InterPro"/>
</dbReference>
<dbReference type="SUPFAM" id="SSF51735">
    <property type="entry name" value="NAD(P)-binding Rossmann-fold domains"/>
    <property type="match status" value="1"/>
</dbReference>
<dbReference type="SUPFAM" id="SSF48179">
    <property type="entry name" value="6-phosphogluconate dehydrogenase C-terminal domain-like"/>
    <property type="match status" value="1"/>
</dbReference>
<dbReference type="Gene3D" id="1.20.59.10">
    <property type="entry name" value="Chorismate mutase"/>
    <property type="match status" value="1"/>
</dbReference>
<evidence type="ECO:0000313" key="5">
    <source>
        <dbReference type="Proteomes" id="UP000752814"/>
    </source>
</evidence>
<feature type="domain" description="Prephenate/arogenate dehydrogenase" evidence="3">
    <location>
        <begin position="96"/>
        <end position="355"/>
    </location>
</feature>
<keyword evidence="1" id="KW-0560">Oxidoreductase</keyword>
<comment type="caution">
    <text evidence="4">The sequence shown here is derived from an EMBL/GenBank/DDBJ whole genome shotgun (WGS) entry which is preliminary data.</text>
</comment>
<gene>
    <name evidence="4" type="ORF">A3207_02780</name>
</gene>
<dbReference type="GO" id="GO:0070403">
    <property type="term" value="F:NAD+ binding"/>
    <property type="evidence" value="ECO:0007669"/>
    <property type="project" value="InterPro"/>
</dbReference>
<dbReference type="PROSITE" id="PS51168">
    <property type="entry name" value="CHORISMATE_MUT_2"/>
    <property type="match status" value="1"/>
</dbReference>
<evidence type="ECO:0000259" key="2">
    <source>
        <dbReference type="PROSITE" id="PS51168"/>
    </source>
</evidence>
<dbReference type="GO" id="GO:0004106">
    <property type="term" value="F:chorismate mutase activity"/>
    <property type="evidence" value="ECO:0007669"/>
    <property type="project" value="InterPro"/>
</dbReference>
<dbReference type="Pfam" id="PF20463">
    <property type="entry name" value="PDH_C"/>
    <property type="match status" value="1"/>
</dbReference>
<dbReference type="Pfam" id="PF01817">
    <property type="entry name" value="CM_2"/>
    <property type="match status" value="1"/>
</dbReference>
<dbReference type="InterPro" id="IPR036291">
    <property type="entry name" value="NAD(P)-bd_dom_sf"/>
</dbReference>
<dbReference type="GO" id="GO:0008977">
    <property type="term" value="F:prephenate dehydrogenase (NAD+) activity"/>
    <property type="evidence" value="ECO:0007669"/>
    <property type="project" value="InterPro"/>
</dbReference>
<evidence type="ECO:0000259" key="3">
    <source>
        <dbReference type="PROSITE" id="PS51176"/>
    </source>
</evidence>
<feature type="domain" description="Chorismate mutase" evidence="2">
    <location>
        <begin position="1"/>
        <end position="90"/>
    </location>
</feature>
<dbReference type="PANTHER" id="PTHR21363:SF0">
    <property type="entry name" value="PREPHENATE DEHYDROGENASE [NADP(+)]"/>
    <property type="match status" value="1"/>
</dbReference>
<dbReference type="Pfam" id="PF02153">
    <property type="entry name" value="PDH_N"/>
    <property type="match status" value="1"/>
</dbReference>
<dbReference type="InterPro" id="IPR008927">
    <property type="entry name" value="6-PGluconate_DH-like_C_sf"/>
</dbReference>
<dbReference type="PANTHER" id="PTHR21363">
    <property type="entry name" value="PREPHENATE DEHYDROGENASE"/>
    <property type="match status" value="1"/>
</dbReference>
<evidence type="ECO:0000256" key="1">
    <source>
        <dbReference type="ARBA" id="ARBA00023002"/>
    </source>
</evidence>
<evidence type="ECO:0000313" key="4">
    <source>
        <dbReference type="EMBL" id="TQS82886.1"/>
    </source>
</evidence>
<name>A0A8J8PFS1_9ARCH</name>
<sequence length="355" mass="39597">MREDIEDIRKRIEKIDNEILRMMANRTAAAVEMGKRKASDSLPLRAPDVEEKVIGRYVSKAKEFGMSEDSASTIARLLIHESIEQQGLIPRPAKSKRMLIIGGNGKMGQWLCRFFASRGHKIKIYDTTENIKYPCEKDLKQGVLEAEVVIIAVPISYTPKILEEVLSYNTSALIFDVSSVKTPSAEILKKGGKIAEVCSVHPMFGPETNSIIDENVVICNCGSYSAVDKAEELFDGANITKTDLDEHDKLMAYVLGLSHATNIAFFETLNRSGKSYSELSRVASTTFKDQVETSHNVVSDNAQLYYEIQNLNPYEQEVLSSLVDSVNTIKDAARKNNKDAFTKMMNEGKEYFGGN</sequence>
<dbReference type="Proteomes" id="UP000752814">
    <property type="component" value="Unassembled WGS sequence"/>
</dbReference>
<reference evidence="4" key="1">
    <citation type="submission" date="2016-03" db="EMBL/GenBank/DDBJ databases">
        <authorList>
            <person name="Borrel G."/>
            <person name="Mccann A."/>
            <person name="O'Toole P.W."/>
        </authorList>
    </citation>
    <scope>NUCLEOTIDE SEQUENCE</scope>
    <source>
        <strain evidence="4">183</strain>
    </source>
</reference>
<dbReference type="InterPro" id="IPR036263">
    <property type="entry name" value="Chorismate_II_sf"/>
</dbReference>
<dbReference type="InterPro" id="IPR046825">
    <property type="entry name" value="PDH_C"/>
</dbReference>
<protein>
    <recommendedName>
        <fullName evidence="6">Prephenate dehydrogenase</fullName>
    </recommendedName>
</protein>
<dbReference type="Gene3D" id="3.40.50.720">
    <property type="entry name" value="NAD(P)-binding Rossmann-like Domain"/>
    <property type="match status" value="1"/>
</dbReference>
<proteinExistence type="predicted"/>
<dbReference type="InterPro" id="IPR046826">
    <property type="entry name" value="PDH_N"/>
</dbReference>